<feature type="compositionally biased region" description="Low complexity" evidence="6">
    <location>
        <begin position="92"/>
        <end position="111"/>
    </location>
</feature>
<dbReference type="GO" id="GO:0005634">
    <property type="term" value="C:nucleus"/>
    <property type="evidence" value="ECO:0007669"/>
    <property type="project" value="TreeGrafter"/>
</dbReference>
<sequence length="275" mass="30378">MISPEPTPSHNSPAASNSDYQQQLQQQKEKHVKLQARQLPQDQQQHQQQQQENPKLQKQGSDSSSVSSEQDILSPTGQTKQKHKPPPLSVPSHVLQPPSSTSSSPNVVASPRKGIIKRSKDDQVDSVLGQVEFEKHFKDLPEFVPEETSATTPLLQSPRGILNAYKQKSKMAGLAKTGPDMEGAKSINESGTPTPKTPKSGHFDDRRFFGENFNIDLATTSSVPNNKLLDFDGDLNSPRTPKTPSSPGAFSNRRILDQRRQLVVKLFDEEGLFPT</sequence>
<feature type="non-terminal residue" evidence="7">
    <location>
        <position position="275"/>
    </location>
</feature>
<dbReference type="Proteomes" id="UP000735302">
    <property type="component" value="Unassembled WGS sequence"/>
</dbReference>
<dbReference type="AlphaFoldDB" id="A0AAV4CD62"/>
<keyword evidence="4" id="KW-0804">Transcription</keyword>
<dbReference type="PANTHER" id="PTHR13059">
    <property type="entry name" value="HMG-BOX TRANSCRIPTION FACTOR BBX"/>
    <property type="match status" value="1"/>
</dbReference>
<keyword evidence="8" id="KW-1185">Reference proteome</keyword>
<feature type="region of interest" description="Disordered" evidence="6">
    <location>
        <begin position="172"/>
        <end position="205"/>
    </location>
</feature>
<dbReference type="PANTHER" id="PTHR13059:SF13">
    <property type="entry name" value="PROTEIN CAPICUA HOMOLOG"/>
    <property type="match status" value="1"/>
</dbReference>
<evidence type="ECO:0000256" key="5">
    <source>
        <dbReference type="ARBA" id="ARBA00023242"/>
    </source>
</evidence>
<evidence type="ECO:0000313" key="7">
    <source>
        <dbReference type="EMBL" id="GFO30681.1"/>
    </source>
</evidence>
<feature type="compositionally biased region" description="Low complexity" evidence="6">
    <location>
        <begin position="35"/>
        <end position="68"/>
    </location>
</feature>
<evidence type="ECO:0000256" key="2">
    <source>
        <dbReference type="ARBA" id="ARBA00023015"/>
    </source>
</evidence>
<proteinExistence type="predicted"/>
<protein>
    <submittedName>
        <fullName evidence="7">Protein capicua homolog</fullName>
    </submittedName>
</protein>
<evidence type="ECO:0000256" key="1">
    <source>
        <dbReference type="ARBA" id="ARBA00022553"/>
    </source>
</evidence>
<dbReference type="EMBL" id="BLXT01006253">
    <property type="protein sequence ID" value="GFO30681.1"/>
    <property type="molecule type" value="Genomic_DNA"/>
</dbReference>
<evidence type="ECO:0000256" key="6">
    <source>
        <dbReference type="SAM" id="MobiDB-lite"/>
    </source>
</evidence>
<organism evidence="7 8">
    <name type="scientific">Plakobranchus ocellatus</name>
    <dbReference type="NCBI Taxonomy" id="259542"/>
    <lineage>
        <taxon>Eukaryota</taxon>
        <taxon>Metazoa</taxon>
        <taxon>Spiralia</taxon>
        <taxon>Lophotrochozoa</taxon>
        <taxon>Mollusca</taxon>
        <taxon>Gastropoda</taxon>
        <taxon>Heterobranchia</taxon>
        <taxon>Euthyneura</taxon>
        <taxon>Panpulmonata</taxon>
        <taxon>Sacoglossa</taxon>
        <taxon>Placobranchoidea</taxon>
        <taxon>Plakobranchidae</taxon>
        <taxon>Plakobranchus</taxon>
    </lineage>
</organism>
<keyword evidence="2" id="KW-0805">Transcription regulation</keyword>
<accession>A0AAV4CD62</accession>
<feature type="region of interest" description="Disordered" evidence="6">
    <location>
        <begin position="223"/>
        <end position="253"/>
    </location>
</feature>
<name>A0AAV4CD62_9GAST</name>
<keyword evidence="1" id="KW-0597">Phosphoprotein</keyword>
<keyword evidence="3" id="KW-0238">DNA-binding</keyword>
<dbReference type="InterPro" id="IPR052412">
    <property type="entry name" value="CC-Dev_Transcription_Reg"/>
</dbReference>
<feature type="region of interest" description="Disordered" evidence="6">
    <location>
        <begin position="1"/>
        <end position="124"/>
    </location>
</feature>
<feature type="compositionally biased region" description="Polar residues" evidence="6">
    <location>
        <begin position="69"/>
        <end position="79"/>
    </location>
</feature>
<evidence type="ECO:0000256" key="3">
    <source>
        <dbReference type="ARBA" id="ARBA00023125"/>
    </source>
</evidence>
<reference evidence="7 8" key="1">
    <citation type="journal article" date="2021" name="Elife">
        <title>Chloroplast acquisition without the gene transfer in kleptoplastic sea slugs, Plakobranchus ocellatus.</title>
        <authorList>
            <person name="Maeda T."/>
            <person name="Takahashi S."/>
            <person name="Yoshida T."/>
            <person name="Shimamura S."/>
            <person name="Takaki Y."/>
            <person name="Nagai Y."/>
            <person name="Toyoda A."/>
            <person name="Suzuki Y."/>
            <person name="Arimoto A."/>
            <person name="Ishii H."/>
            <person name="Satoh N."/>
            <person name="Nishiyama T."/>
            <person name="Hasebe M."/>
            <person name="Maruyama T."/>
            <person name="Minagawa J."/>
            <person name="Obokata J."/>
            <person name="Shigenobu S."/>
        </authorList>
    </citation>
    <scope>NUCLEOTIDE SEQUENCE [LARGE SCALE GENOMIC DNA]</scope>
</reference>
<feature type="compositionally biased region" description="Polar residues" evidence="6">
    <location>
        <begin position="8"/>
        <end position="20"/>
    </location>
</feature>
<dbReference type="GO" id="GO:0000977">
    <property type="term" value="F:RNA polymerase II transcription regulatory region sequence-specific DNA binding"/>
    <property type="evidence" value="ECO:0007669"/>
    <property type="project" value="TreeGrafter"/>
</dbReference>
<evidence type="ECO:0000313" key="8">
    <source>
        <dbReference type="Proteomes" id="UP000735302"/>
    </source>
</evidence>
<evidence type="ECO:0000256" key="4">
    <source>
        <dbReference type="ARBA" id="ARBA00023163"/>
    </source>
</evidence>
<gene>
    <name evidence="7" type="ORF">PoB_005718600</name>
</gene>
<keyword evidence="5" id="KW-0539">Nucleus</keyword>
<dbReference type="GO" id="GO:0000981">
    <property type="term" value="F:DNA-binding transcription factor activity, RNA polymerase II-specific"/>
    <property type="evidence" value="ECO:0007669"/>
    <property type="project" value="TreeGrafter"/>
</dbReference>
<feature type="compositionally biased region" description="Polar residues" evidence="6">
    <location>
        <begin position="237"/>
        <end position="249"/>
    </location>
</feature>
<comment type="caution">
    <text evidence="7">The sequence shown here is derived from an EMBL/GenBank/DDBJ whole genome shotgun (WGS) entry which is preliminary data.</text>
</comment>